<accession>A0AAD9P5R6</accession>
<dbReference type="EMBL" id="JAODUO010000126">
    <property type="protein sequence ID" value="KAK2188663.1"/>
    <property type="molecule type" value="Genomic_DNA"/>
</dbReference>
<evidence type="ECO:0000256" key="2">
    <source>
        <dbReference type="PROSITE-ProRule" id="PRU00108"/>
    </source>
</evidence>
<sequence>MSEEAIASLTAQVGVGSAALPGPSRPTDGGTSVSRPQRPCTTPESADKHFLPVMSPDTTSTGGRGAGLMSDVLASDAAGMFRSCDVLAKGPTVTHERKKKTHYTPTMLAILEQCFHDNNYPTRDDRERIHSRTELSVDKIKIWFQNRRCKERRRLKSLGLCSAALRMPTPKKTDKCDASVASAKGAPPTTVMIPLDCCLNSIFSYI</sequence>
<dbReference type="Pfam" id="PF00046">
    <property type="entry name" value="Homeodomain"/>
    <property type="match status" value="1"/>
</dbReference>
<comment type="caution">
    <text evidence="6">The sequence shown here is derived from an EMBL/GenBank/DDBJ whole genome shotgun (WGS) entry which is preliminary data.</text>
</comment>
<evidence type="ECO:0000256" key="4">
    <source>
        <dbReference type="SAM" id="MobiDB-lite"/>
    </source>
</evidence>
<gene>
    <name evidence="6" type="ORF">NP493_126g08023</name>
</gene>
<dbReference type="InterPro" id="IPR051775">
    <property type="entry name" value="Homeobox_domain"/>
</dbReference>
<dbReference type="Gene3D" id="1.10.10.60">
    <property type="entry name" value="Homeodomain-like"/>
    <property type="match status" value="1"/>
</dbReference>
<keyword evidence="2 3" id="KW-0238">DNA-binding</keyword>
<dbReference type="PANTHER" id="PTHR24323:SF7">
    <property type="entry name" value="HOMEOBOX DOMAIN-CONTAINING PROTEIN"/>
    <property type="match status" value="1"/>
</dbReference>
<dbReference type="AlphaFoldDB" id="A0AAD9P5R6"/>
<feature type="domain" description="Homeobox" evidence="5">
    <location>
        <begin position="94"/>
        <end position="154"/>
    </location>
</feature>
<dbReference type="GO" id="GO:0005634">
    <property type="term" value="C:nucleus"/>
    <property type="evidence" value="ECO:0007669"/>
    <property type="project" value="UniProtKB-SubCell"/>
</dbReference>
<evidence type="ECO:0000256" key="1">
    <source>
        <dbReference type="ARBA" id="ARBA00004123"/>
    </source>
</evidence>
<dbReference type="PANTHER" id="PTHR24323">
    <property type="entry name" value="CEH-10 HOMEODOMAIN-CONTAINING HOMOLOG"/>
    <property type="match status" value="1"/>
</dbReference>
<evidence type="ECO:0000313" key="6">
    <source>
        <dbReference type="EMBL" id="KAK2188663.1"/>
    </source>
</evidence>
<dbReference type="SMART" id="SM00389">
    <property type="entry name" value="HOX"/>
    <property type="match status" value="1"/>
</dbReference>
<evidence type="ECO:0000259" key="5">
    <source>
        <dbReference type="PROSITE" id="PS50071"/>
    </source>
</evidence>
<protein>
    <recommendedName>
        <fullName evidence="5">Homeobox domain-containing protein</fullName>
    </recommendedName>
</protein>
<keyword evidence="2 3" id="KW-0371">Homeobox</keyword>
<organism evidence="6 7">
    <name type="scientific">Ridgeia piscesae</name>
    <name type="common">Tubeworm</name>
    <dbReference type="NCBI Taxonomy" id="27915"/>
    <lineage>
        <taxon>Eukaryota</taxon>
        <taxon>Metazoa</taxon>
        <taxon>Spiralia</taxon>
        <taxon>Lophotrochozoa</taxon>
        <taxon>Annelida</taxon>
        <taxon>Polychaeta</taxon>
        <taxon>Sedentaria</taxon>
        <taxon>Canalipalpata</taxon>
        <taxon>Sabellida</taxon>
        <taxon>Siboglinidae</taxon>
        <taxon>Ridgeia</taxon>
    </lineage>
</organism>
<dbReference type="PROSITE" id="PS50071">
    <property type="entry name" value="HOMEOBOX_2"/>
    <property type="match status" value="1"/>
</dbReference>
<keyword evidence="2 3" id="KW-0539">Nucleus</keyword>
<dbReference type="InterPro" id="IPR009057">
    <property type="entry name" value="Homeodomain-like_sf"/>
</dbReference>
<dbReference type="SUPFAM" id="SSF46689">
    <property type="entry name" value="Homeodomain-like"/>
    <property type="match status" value="1"/>
</dbReference>
<evidence type="ECO:0000313" key="7">
    <source>
        <dbReference type="Proteomes" id="UP001209878"/>
    </source>
</evidence>
<dbReference type="GO" id="GO:0006355">
    <property type="term" value="P:regulation of DNA-templated transcription"/>
    <property type="evidence" value="ECO:0007669"/>
    <property type="project" value="TreeGrafter"/>
</dbReference>
<evidence type="ECO:0000256" key="3">
    <source>
        <dbReference type="RuleBase" id="RU000682"/>
    </source>
</evidence>
<dbReference type="InterPro" id="IPR001356">
    <property type="entry name" value="HD"/>
</dbReference>
<keyword evidence="7" id="KW-1185">Reference proteome</keyword>
<feature type="region of interest" description="Disordered" evidence="4">
    <location>
        <begin position="13"/>
        <end position="65"/>
    </location>
</feature>
<dbReference type="Proteomes" id="UP001209878">
    <property type="component" value="Unassembled WGS sequence"/>
</dbReference>
<feature type="DNA-binding region" description="Homeobox" evidence="2">
    <location>
        <begin position="96"/>
        <end position="155"/>
    </location>
</feature>
<dbReference type="CDD" id="cd00086">
    <property type="entry name" value="homeodomain"/>
    <property type="match status" value="1"/>
</dbReference>
<comment type="subcellular location">
    <subcellularLocation>
        <location evidence="1 2 3">Nucleus</location>
    </subcellularLocation>
</comment>
<proteinExistence type="predicted"/>
<name>A0AAD9P5R6_RIDPI</name>
<reference evidence="6" key="1">
    <citation type="journal article" date="2023" name="Mol. Biol. Evol.">
        <title>Third-Generation Sequencing Reveals the Adaptive Role of the Epigenome in Three Deep-Sea Polychaetes.</title>
        <authorList>
            <person name="Perez M."/>
            <person name="Aroh O."/>
            <person name="Sun Y."/>
            <person name="Lan Y."/>
            <person name="Juniper S.K."/>
            <person name="Young C.R."/>
            <person name="Angers B."/>
            <person name="Qian P.Y."/>
        </authorList>
    </citation>
    <scope>NUCLEOTIDE SEQUENCE</scope>
    <source>
        <strain evidence="6">R07B-5</strain>
    </source>
</reference>
<feature type="compositionally biased region" description="Polar residues" evidence="4">
    <location>
        <begin position="29"/>
        <end position="44"/>
    </location>
</feature>
<dbReference type="GO" id="GO:0000976">
    <property type="term" value="F:transcription cis-regulatory region binding"/>
    <property type="evidence" value="ECO:0007669"/>
    <property type="project" value="TreeGrafter"/>
</dbReference>